<organism evidence="1 2">
    <name type="scientific">Halotalea alkalilenta</name>
    <dbReference type="NCBI Taxonomy" id="376489"/>
    <lineage>
        <taxon>Bacteria</taxon>
        <taxon>Pseudomonadati</taxon>
        <taxon>Pseudomonadota</taxon>
        <taxon>Gammaproteobacteria</taxon>
        <taxon>Oceanospirillales</taxon>
        <taxon>Halomonadaceae</taxon>
        <taxon>Halotalea</taxon>
    </lineage>
</organism>
<dbReference type="KEGG" id="haa:A5892_01805"/>
<reference evidence="1 2" key="1">
    <citation type="submission" date="2016-04" db="EMBL/GenBank/DDBJ databases">
        <title>Complete Genome Sequence of Halotalea alkalilenta IHB B 13600.</title>
        <authorList>
            <person name="Swarnkar M.K."/>
            <person name="Sharma A."/>
            <person name="Kaushal K."/>
            <person name="Soni R."/>
            <person name="Rana S."/>
            <person name="Singh A.K."/>
            <person name="Gulati A."/>
        </authorList>
    </citation>
    <scope>NUCLEOTIDE SEQUENCE [LARGE SCALE GENOMIC DNA]</scope>
    <source>
        <strain evidence="1 2">IHB B 13600</strain>
    </source>
</reference>
<evidence type="ECO:0000313" key="2">
    <source>
        <dbReference type="Proteomes" id="UP000077875"/>
    </source>
</evidence>
<accession>A0A172YAV4</accession>
<dbReference type="RefSeq" id="WP_064121335.1">
    <property type="nucleotide sequence ID" value="NZ_CP015243.1"/>
</dbReference>
<gene>
    <name evidence="1" type="ORF">A5892_01805</name>
</gene>
<dbReference type="STRING" id="376489.A5892_01805"/>
<proteinExistence type="predicted"/>
<keyword evidence="2" id="KW-1185">Reference proteome</keyword>
<dbReference type="Proteomes" id="UP000077875">
    <property type="component" value="Chromosome"/>
</dbReference>
<sequence length="81" mass="8732">MAIHASRASARPRFTPSLQQIAVAQLGARLIVYRVNRRPAQREQLLGMLAMAQALGALPTPEFDALSAILDQLQASEVAHG</sequence>
<name>A0A172YAV4_9GAMM</name>
<evidence type="ECO:0000313" key="1">
    <source>
        <dbReference type="EMBL" id="ANF56350.1"/>
    </source>
</evidence>
<dbReference type="EMBL" id="CP015243">
    <property type="protein sequence ID" value="ANF56350.1"/>
    <property type="molecule type" value="Genomic_DNA"/>
</dbReference>
<protein>
    <submittedName>
        <fullName evidence="1">Uncharacterized protein</fullName>
    </submittedName>
</protein>
<dbReference type="AlphaFoldDB" id="A0A172YAV4"/>